<evidence type="ECO:0000256" key="4">
    <source>
        <dbReference type="ARBA" id="ARBA00022723"/>
    </source>
</evidence>
<comment type="similarity">
    <text evidence="8">Belongs to the peptidase M28 family. M28E subfamily.</text>
</comment>
<evidence type="ECO:0000313" key="12">
    <source>
        <dbReference type="Proteomes" id="UP000559027"/>
    </source>
</evidence>
<dbReference type="InterPro" id="IPR045175">
    <property type="entry name" value="M28_fam"/>
</dbReference>
<sequence>MKLSLVYVFAAITAAYAVPISKDEIETKSTQGFRLLRLAEGAEPVWKTETEMLKLAKDGVGFFDVTDYYNPEDTNREAGDVEIFAYPSGPTRQSTVNPIISSLAVSNLQTYLNKFSSFNNRYYNSDTGKQASDWLFDTISSIIAASPSAGATVQRFQHSWAQSSIIARIPGRQNGPITVLGAHLDSINHVSGSPSSARAPGADDDGSGSISILEAFRGLVAAGFKPLNTVEFQWYSAEEVGERGSGAIAASYKSSGVSVKGMMQFDMTAYVKPGSREIIGLIQDFTSSTLNAYTTALANEYNDIPVASAGPCGYACSDHASYNANGYATTFPFEATFDNQNPVIHSSSDTTTAPGFSWTHMLEYSKLAVAFAVELGNATV</sequence>
<dbReference type="GO" id="GO:0008235">
    <property type="term" value="F:metalloexopeptidase activity"/>
    <property type="evidence" value="ECO:0007669"/>
    <property type="project" value="InterPro"/>
</dbReference>
<dbReference type="PANTHER" id="PTHR12147">
    <property type="entry name" value="METALLOPEPTIDASE M28 FAMILY MEMBER"/>
    <property type="match status" value="1"/>
</dbReference>
<dbReference type="Proteomes" id="UP000559027">
    <property type="component" value="Unassembled WGS sequence"/>
</dbReference>
<evidence type="ECO:0000313" key="11">
    <source>
        <dbReference type="EMBL" id="KAF5362453.1"/>
    </source>
</evidence>
<feature type="domain" description="Peptidase M28" evidence="10">
    <location>
        <begin position="165"/>
        <end position="369"/>
    </location>
</feature>
<dbReference type="PANTHER" id="PTHR12147:SF56">
    <property type="entry name" value="AMINOPEPTIDASE YDR415C-RELATED"/>
    <property type="match status" value="1"/>
</dbReference>
<dbReference type="SUPFAM" id="SSF53187">
    <property type="entry name" value="Zn-dependent exopeptidases"/>
    <property type="match status" value="1"/>
</dbReference>
<keyword evidence="6 9" id="KW-0378">Hydrolase</keyword>
<keyword evidence="12" id="KW-1185">Reference proteome</keyword>
<evidence type="ECO:0000256" key="7">
    <source>
        <dbReference type="ARBA" id="ARBA00022833"/>
    </source>
</evidence>
<evidence type="ECO:0000256" key="9">
    <source>
        <dbReference type="RuleBase" id="RU361240"/>
    </source>
</evidence>
<dbReference type="Gene3D" id="3.40.630.10">
    <property type="entry name" value="Zn peptidases"/>
    <property type="match status" value="1"/>
</dbReference>
<evidence type="ECO:0000259" key="10">
    <source>
        <dbReference type="Pfam" id="PF04389"/>
    </source>
</evidence>
<dbReference type="EMBL" id="JAACJO010000002">
    <property type="protein sequence ID" value="KAF5362453.1"/>
    <property type="molecule type" value="Genomic_DNA"/>
</dbReference>
<gene>
    <name evidence="11" type="ORF">D9756_002733</name>
</gene>
<dbReference type="OrthoDB" id="2214at2759"/>
<dbReference type="GO" id="GO:0004177">
    <property type="term" value="F:aminopeptidase activity"/>
    <property type="evidence" value="ECO:0007669"/>
    <property type="project" value="UniProtKB-KW"/>
</dbReference>
<protein>
    <recommendedName>
        <fullName evidence="9">Peptide hydrolase</fullName>
        <ecNumber evidence="9">3.4.-.-</ecNumber>
    </recommendedName>
</protein>
<comment type="caution">
    <text evidence="11">The sequence shown here is derived from an EMBL/GenBank/DDBJ whole genome shotgun (WGS) entry which is preliminary data.</text>
</comment>
<dbReference type="AlphaFoldDB" id="A0A8H5LMD5"/>
<feature type="signal peptide" evidence="9">
    <location>
        <begin position="1"/>
        <end position="17"/>
    </location>
</feature>
<dbReference type="Pfam" id="PF04389">
    <property type="entry name" value="Peptidase_M28"/>
    <property type="match status" value="1"/>
</dbReference>
<comment type="cofactor">
    <cofactor evidence="1">
        <name>Zn(2+)</name>
        <dbReference type="ChEBI" id="CHEBI:29105"/>
    </cofactor>
</comment>
<dbReference type="GO" id="GO:0006508">
    <property type="term" value="P:proteolysis"/>
    <property type="evidence" value="ECO:0007669"/>
    <property type="project" value="UniProtKB-KW"/>
</dbReference>
<evidence type="ECO:0000256" key="8">
    <source>
        <dbReference type="ARBA" id="ARBA00043962"/>
    </source>
</evidence>
<keyword evidence="5 9" id="KW-0732">Signal</keyword>
<dbReference type="InterPro" id="IPR007484">
    <property type="entry name" value="Peptidase_M28"/>
</dbReference>
<dbReference type="GO" id="GO:0046872">
    <property type="term" value="F:metal ion binding"/>
    <property type="evidence" value="ECO:0007669"/>
    <property type="project" value="UniProtKB-KW"/>
</dbReference>
<evidence type="ECO:0000256" key="1">
    <source>
        <dbReference type="ARBA" id="ARBA00001947"/>
    </source>
</evidence>
<evidence type="ECO:0000256" key="5">
    <source>
        <dbReference type="ARBA" id="ARBA00022729"/>
    </source>
</evidence>
<keyword evidence="3 9" id="KW-0645">Protease</keyword>
<dbReference type="CDD" id="cd03879">
    <property type="entry name" value="M28_AAP"/>
    <property type="match status" value="1"/>
</dbReference>
<evidence type="ECO:0000256" key="2">
    <source>
        <dbReference type="ARBA" id="ARBA00022438"/>
    </source>
</evidence>
<evidence type="ECO:0000256" key="3">
    <source>
        <dbReference type="ARBA" id="ARBA00022670"/>
    </source>
</evidence>
<dbReference type="EC" id="3.4.-.-" evidence="9"/>
<name>A0A8H5LMD5_9AGAR</name>
<keyword evidence="4 9" id="KW-0479">Metal-binding</keyword>
<keyword evidence="2" id="KW-0031">Aminopeptidase</keyword>
<organism evidence="11 12">
    <name type="scientific">Leucocoprinus leucothites</name>
    <dbReference type="NCBI Taxonomy" id="201217"/>
    <lineage>
        <taxon>Eukaryota</taxon>
        <taxon>Fungi</taxon>
        <taxon>Dikarya</taxon>
        <taxon>Basidiomycota</taxon>
        <taxon>Agaricomycotina</taxon>
        <taxon>Agaricomycetes</taxon>
        <taxon>Agaricomycetidae</taxon>
        <taxon>Agaricales</taxon>
        <taxon>Agaricineae</taxon>
        <taxon>Agaricaceae</taxon>
        <taxon>Leucocoprinus</taxon>
    </lineage>
</organism>
<evidence type="ECO:0000256" key="6">
    <source>
        <dbReference type="ARBA" id="ARBA00022801"/>
    </source>
</evidence>
<reference evidence="11 12" key="1">
    <citation type="journal article" date="2020" name="ISME J.">
        <title>Uncovering the hidden diversity of litter-decomposition mechanisms in mushroom-forming fungi.</title>
        <authorList>
            <person name="Floudas D."/>
            <person name="Bentzer J."/>
            <person name="Ahren D."/>
            <person name="Johansson T."/>
            <person name="Persson P."/>
            <person name="Tunlid A."/>
        </authorList>
    </citation>
    <scope>NUCLEOTIDE SEQUENCE [LARGE SCALE GENOMIC DNA]</scope>
    <source>
        <strain evidence="11 12">CBS 146.42</strain>
    </source>
</reference>
<proteinExistence type="inferred from homology"/>
<keyword evidence="7 9" id="KW-0862">Zinc</keyword>
<accession>A0A8H5LMD5</accession>
<feature type="chain" id="PRO_5034577802" description="Peptide hydrolase" evidence="9">
    <location>
        <begin position="18"/>
        <end position="380"/>
    </location>
</feature>